<keyword evidence="2" id="KW-1185">Reference proteome</keyword>
<protein>
    <recommendedName>
        <fullName evidence="3">PE-PGRS family protein</fullName>
    </recommendedName>
</protein>
<dbReference type="Pfam" id="PF21526">
    <property type="entry name" value="PGRS"/>
    <property type="match status" value="1"/>
</dbReference>
<evidence type="ECO:0000313" key="2">
    <source>
        <dbReference type="Proteomes" id="UP000466396"/>
    </source>
</evidence>
<gene>
    <name evidence="1" type="ORF">MLAC_15270</name>
</gene>
<dbReference type="Gene3D" id="3.20.20.80">
    <property type="entry name" value="Glycosidases"/>
    <property type="match status" value="1"/>
</dbReference>
<reference evidence="1 2" key="1">
    <citation type="journal article" date="2019" name="Emerg. Microbes Infect.">
        <title>Comprehensive subspecies identification of 175 nontuberculous mycobacteria species based on 7547 genomic profiles.</title>
        <authorList>
            <person name="Matsumoto Y."/>
            <person name="Kinjo T."/>
            <person name="Motooka D."/>
            <person name="Nabeya D."/>
            <person name="Jung N."/>
            <person name="Uechi K."/>
            <person name="Horii T."/>
            <person name="Iida T."/>
            <person name="Fujita J."/>
            <person name="Nakamura S."/>
        </authorList>
    </citation>
    <scope>NUCLEOTIDE SEQUENCE [LARGE SCALE GENOMIC DNA]</scope>
    <source>
        <strain evidence="1 2">JCM 15657</strain>
    </source>
</reference>
<organism evidence="1 2">
    <name type="scientific">Mycobacterium lacus</name>
    <dbReference type="NCBI Taxonomy" id="169765"/>
    <lineage>
        <taxon>Bacteria</taxon>
        <taxon>Bacillati</taxon>
        <taxon>Actinomycetota</taxon>
        <taxon>Actinomycetes</taxon>
        <taxon>Mycobacteriales</taxon>
        <taxon>Mycobacteriaceae</taxon>
        <taxon>Mycobacterium</taxon>
    </lineage>
</organism>
<evidence type="ECO:0000313" key="1">
    <source>
        <dbReference type="EMBL" id="BBX96233.1"/>
    </source>
</evidence>
<dbReference type="EMBL" id="AP022581">
    <property type="protein sequence ID" value="BBX96233.1"/>
    <property type="molecule type" value="Genomic_DNA"/>
</dbReference>
<evidence type="ECO:0008006" key="3">
    <source>
        <dbReference type="Google" id="ProtNLM"/>
    </source>
</evidence>
<proteinExistence type="predicted"/>
<dbReference type="Proteomes" id="UP000466396">
    <property type="component" value="Chromosome"/>
</dbReference>
<dbReference type="InterPro" id="IPR048996">
    <property type="entry name" value="PGRS_rpt"/>
</dbReference>
<dbReference type="KEGG" id="mlj:MLAC_15270"/>
<sequence>MAAGAGWYASAEAANASLLQSVEHQALALVNAPTETLLGRPLIGNGANATTPGGRGADGGLLYGSGGNGAAGGPGQAGGAGGNAGWFGNGGAGGAGGAGAPGGNGGSGGQLVGNGGAGGNGGPAVAGINGGNPGPGGLGGKAGLIGVAGSPGQIGTAVTPPPPPSGGTSSGEFSPYVDMTLWPQFDYAGAISDGRIEAVTLGFVVSDAQGNPSWGT</sequence>
<dbReference type="AlphaFoldDB" id="A0A7I7NIX5"/>
<name>A0A7I7NIX5_9MYCO</name>
<accession>A0A7I7NIX5</accession>